<evidence type="ECO:0000259" key="3">
    <source>
        <dbReference type="PROSITE" id="PS50835"/>
    </source>
</evidence>
<dbReference type="Gene3D" id="2.60.40.10">
    <property type="entry name" value="Immunoglobulins"/>
    <property type="match status" value="1"/>
</dbReference>
<keyword evidence="1" id="KW-1015">Disulfide bond</keyword>
<keyword evidence="6" id="KW-1185">Reference proteome</keyword>
<comment type="caution">
    <text evidence="5">The sequence shown here is derived from an EMBL/GenBank/DDBJ whole genome shotgun (WGS) entry which is preliminary data.</text>
</comment>
<dbReference type="Proteomes" id="UP000499080">
    <property type="component" value="Unassembled WGS sequence"/>
</dbReference>
<reference evidence="5 6" key="1">
    <citation type="journal article" date="2019" name="Sci. Rep.">
        <title>Orb-weaving spider Araneus ventricosus genome elucidates the spidroin gene catalogue.</title>
        <authorList>
            <person name="Kono N."/>
            <person name="Nakamura H."/>
            <person name="Ohtoshi R."/>
            <person name="Moran D.A.P."/>
            <person name="Shinohara A."/>
            <person name="Yoshida Y."/>
            <person name="Fujiwara M."/>
            <person name="Mori M."/>
            <person name="Tomita M."/>
            <person name="Arakawa K."/>
        </authorList>
    </citation>
    <scope>NUCLEOTIDE SEQUENCE [LARGE SCALE GENOMIC DNA]</scope>
</reference>
<protein>
    <recommendedName>
        <fullName evidence="7">Ig-like domain-containing protein</fullName>
    </recommendedName>
</protein>
<dbReference type="OrthoDB" id="6425414at2759"/>
<organism evidence="5 6">
    <name type="scientific">Araneus ventricosus</name>
    <name type="common">Orbweaver spider</name>
    <name type="synonym">Epeira ventricosa</name>
    <dbReference type="NCBI Taxonomy" id="182803"/>
    <lineage>
        <taxon>Eukaryota</taxon>
        <taxon>Metazoa</taxon>
        <taxon>Ecdysozoa</taxon>
        <taxon>Arthropoda</taxon>
        <taxon>Chelicerata</taxon>
        <taxon>Arachnida</taxon>
        <taxon>Araneae</taxon>
        <taxon>Araneomorphae</taxon>
        <taxon>Entelegynae</taxon>
        <taxon>Araneoidea</taxon>
        <taxon>Araneidae</taxon>
        <taxon>Araneus</taxon>
    </lineage>
</organism>
<comment type="caution">
    <text evidence="2">Lacks conserved residue(s) required for the propagation of feature annotation.</text>
</comment>
<dbReference type="InterPro" id="IPR007110">
    <property type="entry name" value="Ig-like_dom"/>
</dbReference>
<dbReference type="Gene3D" id="2.10.70.10">
    <property type="entry name" value="Complement Module, domain 1"/>
    <property type="match status" value="1"/>
</dbReference>
<name>A0A4Y2CC76_ARAVE</name>
<dbReference type="CDD" id="cd00033">
    <property type="entry name" value="CCP"/>
    <property type="match status" value="1"/>
</dbReference>
<dbReference type="Pfam" id="PF07686">
    <property type="entry name" value="V-set"/>
    <property type="match status" value="1"/>
</dbReference>
<dbReference type="EMBL" id="BGPR01000162">
    <property type="protein sequence ID" value="GBM00915.1"/>
    <property type="molecule type" value="Genomic_DNA"/>
</dbReference>
<evidence type="ECO:0000256" key="2">
    <source>
        <dbReference type="PROSITE-ProRule" id="PRU00302"/>
    </source>
</evidence>
<dbReference type="InterPro" id="IPR036179">
    <property type="entry name" value="Ig-like_dom_sf"/>
</dbReference>
<dbReference type="InterPro" id="IPR035976">
    <property type="entry name" value="Sushi/SCR/CCP_sf"/>
</dbReference>
<dbReference type="PROSITE" id="PS50835">
    <property type="entry name" value="IG_LIKE"/>
    <property type="match status" value="1"/>
</dbReference>
<dbReference type="InterPro" id="IPR013106">
    <property type="entry name" value="Ig_V-set"/>
</dbReference>
<dbReference type="PROSITE" id="PS50923">
    <property type="entry name" value="SUSHI"/>
    <property type="match status" value="1"/>
</dbReference>
<dbReference type="AlphaFoldDB" id="A0A4Y2CC76"/>
<dbReference type="SUPFAM" id="SSF48726">
    <property type="entry name" value="Immunoglobulin"/>
    <property type="match status" value="1"/>
</dbReference>
<dbReference type="InterPro" id="IPR013783">
    <property type="entry name" value="Ig-like_fold"/>
</dbReference>
<dbReference type="InterPro" id="IPR003599">
    <property type="entry name" value="Ig_sub"/>
</dbReference>
<evidence type="ECO:0000259" key="4">
    <source>
        <dbReference type="PROSITE" id="PS50923"/>
    </source>
</evidence>
<evidence type="ECO:0000313" key="5">
    <source>
        <dbReference type="EMBL" id="GBM00915.1"/>
    </source>
</evidence>
<evidence type="ECO:0000313" key="6">
    <source>
        <dbReference type="Proteomes" id="UP000499080"/>
    </source>
</evidence>
<evidence type="ECO:0008006" key="7">
    <source>
        <dbReference type="Google" id="ProtNLM"/>
    </source>
</evidence>
<feature type="domain" description="Sushi" evidence="4">
    <location>
        <begin position="312"/>
        <end position="384"/>
    </location>
</feature>
<dbReference type="InterPro" id="IPR000436">
    <property type="entry name" value="Sushi_SCR_CCP_dom"/>
</dbReference>
<accession>A0A4Y2CC76</accession>
<proteinExistence type="predicted"/>
<dbReference type="SUPFAM" id="SSF57535">
    <property type="entry name" value="Complement control module/SCR domain"/>
    <property type="match status" value="1"/>
</dbReference>
<sequence length="466" mass="52952">MKWPSGVPWTMHKWCTLDHAQVVYLGPYPSGVPWCMTTTWSTTYVAEKCDVLWKLPHPVLTGGSERQLRELTFGIVLSNYNVGSLGVIVSNIGLLSESNRTDYALQGEHASLHCHYQTAPDETVSSVRWEFKHRGSEESDEVYVWRPNRRPVARGTFFGRTDVSNTDPSVIIIRQAHMDMEGKYRCVVQTNEMSGYTDFQLIVIVDACQENVWTTHLDMDTCTDTIRMHCVGLFPKPSASCGVYNEDTRTYLTSAPFDRIVTLRNSTYEITLTNRYVIRDWTSYTNIYFKCFFVIDGTSWRRGITYKLFGDYGCDPVPPQPGPGTYNMTEEKSCWNRPREGAMVHYSCNSSKVLRGPETLVCRNGSWSPESPTWAGSPEPYCNTARSMKLYFLGDFQDGSFACSRFLEGEWAHGWCLAAARQKGISNNNNNGLGFGDQDEVWIPPNVCKNYYIILTTMDSKGREVV</sequence>
<gene>
    <name evidence="5" type="ORF">AVEN_151375_1</name>
</gene>
<evidence type="ECO:0000256" key="1">
    <source>
        <dbReference type="ARBA" id="ARBA00023157"/>
    </source>
</evidence>
<keyword evidence="2" id="KW-0768">Sushi</keyword>
<feature type="domain" description="Ig-like" evidence="3">
    <location>
        <begin position="106"/>
        <end position="202"/>
    </location>
</feature>
<dbReference type="SMART" id="SM00409">
    <property type="entry name" value="IG"/>
    <property type="match status" value="1"/>
</dbReference>